<sequence length="147" mass="17566">MKQYDEYQRLMRYKYGYYSFISLIGLITLNYFIGLFSNLQWGVTKDLEMLIIMYIVILFFVNISVYHNAYFRKNDNKKVISWLFLITGLFGLYTTYQTFLIMPEEIILDGKIGRGAIQLFSGLLFLSIPITTFIRNRMDKKIEKKER</sequence>
<feature type="transmembrane region" description="Helical" evidence="1">
    <location>
        <begin position="79"/>
        <end position="96"/>
    </location>
</feature>
<keyword evidence="1" id="KW-0472">Membrane</keyword>
<dbReference type="Proteomes" id="UP000184758">
    <property type="component" value="Unassembled WGS sequence"/>
</dbReference>
<keyword evidence="1" id="KW-1133">Transmembrane helix</keyword>
<organism evidence="2 3">
    <name type="scientific">Carnobacterium alterfunditum</name>
    <dbReference type="NCBI Taxonomy" id="28230"/>
    <lineage>
        <taxon>Bacteria</taxon>
        <taxon>Bacillati</taxon>
        <taxon>Bacillota</taxon>
        <taxon>Bacilli</taxon>
        <taxon>Lactobacillales</taxon>
        <taxon>Carnobacteriaceae</taxon>
        <taxon>Carnobacterium</taxon>
    </lineage>
</organism>
<proteinExistence type="predicted"/>
<feature type="transmembrane region" description="Helical" evidence="1">
    <location>
        <begin position="49"/>
        <end position="67"/>
    </location>
</feature>
<reference evidence="3" key="1">
    <citation type="submission" date="2016-11" db="EMBL/GenBank/DDBJ databases">
        <authorList>
            <person name="Varghese N."/>
            <person name="Submissions S."/>
        </authorList>
    </citation>
    <scope>NUCLEOTIDE SEQUENCE [LARGE SCALE GENOMIC DNA]</scope>
    <source>
        <strain evidence="3">313</strain>
    </source>
</reference>
<gene>
    <name evidence="2" type="ORF">SAMN05878443_2432</name>
</gene>
<dbReference type="eggNOG" id="ENOG50343EF">
    <property type="taxonomic scope" value="Bacteria"/>
</dbReference>
<name>A0A1N6IMZ0_9LACT</name>
<keyword evidence="1" id="KW-0812">Transmembrane</keyword>
<feature type="transmembrane region" description="Helical" evidence="1">
    <location>
        <begin position="116"/>
        <end position="134"/>
    </location>
</feature>
<evidence type="ECO:0000313" key="3">
    <source>
        <dbReference type="Proteomes" id="UP000184758"/>
    </source>
</evidence>
<dbReference type="AlphaFoldDB" id="A0A1N6IMZ0"/>
<evidence type="ECO:0000256" key="1">
    <source>
        <dbReference type="SAM" id="Phobius"/>
    </source>
</evidence>
<dbReference type="RefSeq" id="WP_034549268.1">
    <property type="nucleotide sequence ID" value="NZ_FSRN01000005.1"/>
</dbReference>
<evidence type="ECO:0000313" key="2">
    <source>
        <dbReference type="EMBL" id="SIO33391.1"/>
    </source>
</evidence>
<keyword evidence="3" id="KW-1185">Reference proteome</keyword>
<accession>A0A1N6IMZ0</accession>
<dbReference type="EMBL" id="FSRN01000005">
    <property type="protein sequence ID" value="SIO33391.1"/>
    <property type="molecule type" value="Genomic_DNA"/>
</dbReference>
<feature type="transmembrane region" description="Helical" evidence="1">
    <location>
        <begin position="15"/>
        <end position="37"/>
    </location>
</feature>
<protein>
    <submittedName>
        <fullName evidence="2">Uncharacterized protein</fullName>
    </submittedName>
</protein>
<dbReference type="STRING" id="28230.SAMN05878443_2432"/>